<feature type="region of interest" description="Disordered" evidence="1">
    <location>
        <begin position="112"/>
        <end position="132"/>
    </location>
</feature>
<name>A0AAI8Z168_9PEZI</name>
<sequence>MSLAILPLAAPMTCSQHSGPALVPPSPAPSKRPKLSLNTTDVPLSVFGKASTSLRLDTLSCTSPTSRNTFSNRNAYTSFQQPPSDSSQQKPVLAPLTTSPTSIVEDECELAQDSIASSASTSSSTSSDFESTEVPYRVAFNTTSILRNGPLPRKRARTSNLPSERTMFPPAKKVAFRSPLTEEVKTTKYIMKHSDIEPSNSSISTLELSPQRNNTESTEEIKKGEQEGAHMKRKGNEYPHAGNKRESSDDEESDDSCPSTPMPGREKRSRIWTWTLGSIDPSSKRQQPCNQPEQAKDKA</sequence>
<evidence type="ECO:0000313" key="2">
    <source>
        <dbReference type="EMBL" id="CAK4030568.1"/>
    </source>
</evidence>
<feature type="compositionally biased region" description="Basic and acidic residues" evidence="1">
    <location>
        <begin position="219"/>
        <end position="247"/>
    </location>
</feature>
<organism evidence="2 3">
    <name type="scientific">Lecanosticta acicola</name>
    <dbReference type="NCBI Taxonomy" id="111012"/>
    <lineage>
        <taxon>Eukaryota</taxon>
        <taxon>Fungi</taxon>
        <taxon>Dikarya</taxon>
        <taxon>Ascomycota</taxon>
        <taxon>Pezizomycotina</taxon>
        <taxon>Dothideomycetes</taxon>
        <taxon>Dothideomycetidae</taxon>
        <taxon>Mycosphaerellales</taxon>
        <taxon>Mycosphaerellaceae</taxon>
        <taxon>Lecanosticta</taxon>
    </lineage>
</organism>
<feature type="compositionally biased region" description="Polar residues" evidence="1">
    <location>
        <begin position="197"/>
        <end position="216"/>
    </location>
</feature>
<protein>
    <submittedName>
        <fullName evidence="2">Uncharacterized protein</fullName>
    </submittedName>
</protein>
<feature type="compositionally biased region" description="Polar residues" evidence="1">
    <location>
        <begin position="280"/>
        <end position="293"/>
    </location>
</feature>
<keyword evidence="3" id="KW-1185">Reference proteome</keyword>
<reference evidence="2" key="1">
    <citation type="submission" date="2023-11" db="EMBL/GenBank/DDBJ databases">
        <authorList>
            <person name="Alioto T."/>
            <person name="Alioto T."/>
            <person name="Gomez Garrido J."/>
        </authorList>
    </citation>
    <scope>NUCLEOTIDE SEQUENCE</scope>
</reference>
<feature type="compositionally biased region" description="Polar residues" evidence="1">
    <location>
        <begin position="61"/>
        <end position="77"/>
    </location>
</feature>
<feature type="region of interest" description="Disordered" evidence="1">
    <location>
        <begin position="15"/>
        <end position="38"/>
    </location>
</feature>
<feature type="compositionally biased region" description="Low complexity" evidence="1">
    <location>
        <begin position="114"/>
        <end position="127"/>
    </location>
</feature>
<accession>A0AAI8Z168</accession>
<gene>
    <name evidence="2" type="ORF">LECACI_7A005726</name>
</gene>
<comment type="caution">
    <text evidence="2">The sequence shown here is derived from an EMBL/GenBank/DDBJ whole genome shotgun (WGS) entry which is preliminary data.</text>
</comment>
<feature type="region of interest" description="Disordered" evidence="1">
    <location>
        <begin position="61"/>
        <end position="94"/>
    </location>
</feature>
<feature type="region of interest" description="Disordered" evidence="1">
    <location>
        <begin position="191"/>
        <end position="299"/>
    </location>
</feature>
<proteinExistence type="predicted"/>
<evidence type="ECO:0000313" key="3">
    <source>
        <dbReference type="Proteomes" id="UP001296104"/>
    </source>
</evidence>
<dbReference type="AlphaFoldDB" id="A0AAI8Z168"/>
<evidence type="ECO:0000256" key="1">
    <source>
        <dbReference type="SAM" id="MobiDB-lite"/>
    </source>
</evidence>
<dbReference type="EMBL" id="CAVMBE010000038">
    <property type="protein sequence ID" value="CAK4030568.1"/>
    <property type="molecule type" value="Genomic_DNA"/>
</dbReference>
<dbReference type="Proteomes" id="UP001296104">
    <property type="component" value="Unassembled WGS sequence"/>
</dbReference>
<feature type="compositionally biased region" description="Low complexity" evidence="1">
    <location>
        <begin position="78"/>
        <end position="91"/>
    </location>
</feature>
<feature type="region of interest" description="Disordered" evidence="1">
    <location>
        <begin position="147"/>
        <end position="166"/>
    </location>
</feature>